<dbReference type="AlphaFoldDB" id="A0A1B9G3K1"/>
<dbReference type="KEGG" id="kbi:30209812"/>
<accession>A0A1B9G3K1</accession>
<dbReference type="VEuPathDB" id="FungiDB:I302_05413"/>
<evidence type="ECO:0000313" key="3">
    <source>
        <dbReference type="Proteomes" id="UP000092730"/>
    </source>
</evidence>
<gene>
    <name evidence="1" type="ORF">I302_05413</name>
    <name evidence="2" type="ORF">I302_106289</name>
</gene>
<reference evidence="2" key="2">
    <citation type="submission" date="2013-07" db="EMBL/GenBank/DDBJ databases">
        <authorList>
            <consortium name="The Broad Institute Genome Sequencing Platform"/>
            <person name="Cuomo C."/>
            <person name="Litvintseva A."/>
            <person name="Chen Y."/>
            <person name="Heitman J."/>
            <person name="Sun S."/>
            <person name="Springer D."/>
            <person name="Dromer F."/>
            <person name="Young S.K."/>
            <person name="Zeng Q."/>
            <person name="Gargeya S."/>
            <person name="Fitzgerald M."/>
            <person name="Abouelleil A."/>
            <person name="Alvarado L."/>
            <person name="Berlin A.M."/>
            <person name="Chapman S.B."/>
            <person name="Dewar J."/>
            <person name="Goldberg J."/>
            <person name="Griggs A."/>
            <person name="Gujja S."/>
            <person name="Hansen M."/>
            <person name="Howarth C."/>
            <person name="Imamovic A."/>
            <person name="Larimer J."/>
            <person name="McCowan C."/>
            <person name="Murphy C."/>
            <person name="Pearson M."/>
            <person name="Priest M."/>
            <person name="Roberts A."/>
            <person name="Saif S."/>
            <person name="Shea T."/>
            <person name="Sykes S."/>
            <person name="Wortman J."/>
            <person name="Nusbaum C."/>
            <person name="Birren B."/>
        </authorList>
    </citation>
    <scope>NUCLEOTIDE SEQUENCE</scope>
    <source>
        <strain evidence="2">CBS 10118</strain>
    </source>
</reference>
<reference evidence="2" key="4">
    <citation type="submission" date="2024-02" db="EMBL/GenBank/DDBJ databases">
        <title>Comparative genomics of Cryptococcus and Kwoniella reveals pathogenesis evolution and contrasting modes of karyotype evolution via chromosome fusion or intercentromeric recombination.</title>
        <authorList>
            <person name="Coelho M.A."/>
            <person name="David-Palma M."/>
            <person name="Shea T."/>
            <person name="Bowers K."/>
            <person name="McGinley-Smith S."/>
            <person name="Mohammad A.W."/>
            <person name="Gnirke A."/>
            <person name="Yurkov A.M."/>
            <person name="Nowrousian M."/>
            <person name="Sun S."/>
            <person name="Cuomo C.A."/>
            <person name="Heitman J."/>
        </authorList>
    </citation>
    <scope>NUCLEOTIDE SEQUENCE</scope>
    <source>
        <strain evidence="2">CBS 10118</strain>
    </source>
</reference>
<evidence type="ECO:0000313" key="2">
    <source>
        <dbReference type="EMBL" id="WVW84259.1"/>
    </source>
</evidence>
<dbReference type="RefSeq" id="XP_019046663.1">
    <property type="nucleotide sequence ID" value="XM_019192033.1"/>
</dbReference>
<reference evidence="1" key="1">
    <citation type="submission" date="2013-07" db="EMBL/GenBank/DDBJ databases">
        <title>The Genome Sequence of Cryptococcus bestiolae CBS10118.</title>
        <authorList>
            <consortium name="The Broad Institute Genome Sequencing Platform"/>
            <person name="Cuomo C."/>
            <person name="Litvintseva A."/>
            <person name="Chen Y."/>
            <person name="Heitman J."/>
            <person name="Sun S."/>
            <person name="Springer D."/>
            <person name="Dromer F."/>
            <person name="Young S.K."/>
            <person name="Zeng Q."/>
            <person name="Gargeya S."/>
            <person name="Fitzgerald M."/>
            <person name="Abouelleil A."/>
            <person name="Alvarado L."/>
            <person name="Berlin A.M."/>
            <person name="Chapman S.B."/>
            <person name="Dewar J."/>
            <person name="Goldberg J."/>
            <person name="Griggs A."/>
            <person name="Gujja S."/>
            <person name="Hansen M."/>
            <person name="Howarth C."/>
            <person name="Imamovic A."/>
            <person name="Larimer J."/>
            <person name="McCowan C."/>
            <person name="Murphy C."/>
            <person name="Pearson M."/>
            <person name="Priest M."/>
            <person name="Roberts A."/>
            <person name="Saif S."/>
            <person name="Shea T."/>
            <person name="Sykes S."/>
            <person name="Wortman J."/>
            <person name="Nusbaum C."/>
            <person name="Birren B."/>
        </authorList>
    </citation>
    <scope>NUCLEOTIDE SEQUENCE [LARGE SCALE GENOMIC DNA]</scope>
    <source>
        <strain evidence="1">CBS 10118</strain>
    </source>
</reference>
<name>A0A1B9G3K1_9TREE</name>
<keyword evidence="3" id="KW-1185">Reference proteome</keyword>
<protein>
    <submittedName>
        <fullName evidence="1">Uncharacterized protein</fullName>
    </submittedName>
</protein>
<dbReference type="OrthoDB" id="10646524at2759"/>
<proteinExistence type="predicted"/>
<organism evidence="1">
    <name type="scientific">Kwoniella bestiolae CBS 10118</name>
    <dbReference type="NCBI Taxonomy" id="1296100"/>
    <lineage>
        <taxon>Eukaryota</taxon>
        <taxon>Fungi</taxon>
        <taxon>Dikarya</taxon>
        <taxon>Basidiomycota</taxon>
        <taxon>Agaricomycotina</taxon>
        <taxon>Tremellomycetes</taxon>
        <taxon>Tremellales</taxon>
        <taxon>Cryptococcaceae</taxon>
        <taxon>Kwoniella</taxon>
    </lineage>
</organism>
<reference evidence="1" key="3">
    <citation type="submission" date="2014-01" db="EMBL/GenBank/DDBJ databases">
        <title>Evolution of pathogenesis and genome organization in the Tremellales.</title>
        <authorList>
            <person name="Cuomo C."/>
            <person name="Litvintseva A."/>
            <person name="Heitman J."/>
            <person name="Chen Y."/>
            <person name="Sun S."/>
            <person name="Springer D."/>
            <person name="Dromer F."/>
            <person name="Young S."/>
            <person name="Zeng Q."/>
            <person name="Chapman S."/>
            <person name="Gujja S."/>
            <person name="Saif S."/>
            <person name="Birren B."/>
        </authorList>
    </citation>
    <scope>NUCLEOTIDE SEQUENCE</scope>
    <source>
        <strain evidence="1">CBS 10118</strain>
    </source>
</reference>
<dbReference type="EMBL" id="KI894021">
    <property type="protein sequence ID" value="OCF25593.1"/>
    <property type="molecule type" value="Genomic_DNA"/>
</dbReference>
<sequence>MPLNSEVVLTAISESIIEYMERKISPEMLKASKQGWDDRCKLRTVGEIEHSLTVPFGERNRYQPNTQTHARHVSTMNLSLPPSRLQHMIDVRVKRADEAKIRLNKAAALAPNRLISLSDDDFATANEEIESRLDSYMVMNKPMDIAQVVNSQSHLSEEEWREHGDLFGAFYRKTLNNGEKTLENFFQDCKQGFASMDHPPQLSFWISKGDPSANSEKITIPDADTFEETAKSVGMFRARGEPFSVWEGLSDRGF</sequence>
<dbReference type="Proteomes" id="UP000092730">
    <property type="component" value="Chromosome 4"/>
</dbReference>
<dbReference type="EMBL" id="CP144544">
    <property type="protein sequence ID" value="WVW84259.1"/>
    <property type="molecule type" value="Genomic_DNA"/>
</dbReference>
<dbReference type="GeneID" id="30209812"/>
<evidence type="ECO:0000313" key="1">
    <source>
        <dbReference type="EMBL" id="OCF25593.1"/>
    </source>
</evidence>